<dbReference type="RefSeq" id="WP_012631348.1">
    <property type="nucleotide sequence ID" value="NC_011887.1"/>
</dbReference>
<feature type="domain" description="Glycosyl transferase family 1" evidence="1">
    <location>
        <begin position="175"/>
        <end position="331"/>
    </location>
</feature>
<dbReference type="PANTHER" id="PTHR12526:SF636">
    <property type="entry name" value="BLL3647 PROTEIN"/>
    <property type="match status" value="1"/>
</dbReference>
<dbReference type="Proteomes" id="UP000008207">
    <property type="component" value="Plasmid pMNOD02"/>
</dbReference>
<geneLocation type="plasmid" evidence="3 4">
    <name>pMNOD02</name>
</geneLocation>
<dbReference type="Pfam" id="PF00534">
    <property type="entry name" value="Glycos_transf_1"/>
    <property type="match status" value="1"/>
</dbReference>
<sequence>MRTFPSNEPHLAFAVPGDLATPTGGYGYDRRIIQELRQLGWQVDVADIGDGFPFPSVVQRATALATLSAVPAGCPTVLDGLAFGALPEAGALRSRTPLIALVHQPLALDSCLDTAQADTFRESERAALAAAARVVVTSEATARVVCTDYDVPVQRISVVRPGNDPVPPALGSSDGVVRLLSVGSVVPVKGYDLLIAAVATLADMPWRLTIAGDRTRNPAIAAQLDADIEAYGLGDRVAVLGAVSPERISDLYLASDVFVLASRFEGYGMALTEAIAHGLPVVSTVAGAIPDTVPSGTGFLVPPNDAAALAQALRYLIGDPAERQRLAANARAAATQLPTWQDSARLFARAVETVRL</sequence>
<organism evidence="3 4">
    <name type="scientific">Methylobacterium nodulans (strain LMG 21967 / CNCM I-2342 / ORS 2060)</name>
    <dbReference type="NCBI Taxonomy" id="460265"/>
    <lineage>
        <taxon>Bacteria</taxon>
        <taxon>Pseudomonadati</taxon>
        <taxon>Pseudomonadota</taxon>
        <taxon>Alphaproteobacteria</taxon>
        <taxon>Hyphomicrobiales</taxon>
        <taxon>Methylobacteriaceae</taxon>
        <taxon>Methylobacterium</taxon>
    </lineage>
</organism>
<reference evidence="4" key="1">
    <citation type="submission" date="2009-01" db="EMBL/GenBank/DDBJ databases">
        <title>Complete sequence of plasmid 2 of Methylobacterium nodulans ORS 2060.</title>
        <authorList>
            <consortium name="US DOE Joint Genome Institute"/>
            <person name="Lucas S."/>
            <person name="Copeland A."/>
            <person name="Lapidus A."/>
            <person name="Glavina del Rio T."/>
            <person name="Dalin E."/>
            <person name="Tice H."/>
            <person name="Bruce D."/>
            <person name="Goodwin L."/>
            <person name="Pitluck S."/>
            <person name="Sims D."/>
            <person name="Brettin T."/>
            <person name="Detter J.C."/>
            <person name="Han C."/>
            <person name="Larimer F."/>
            <person name="Land M."/>
            <person name="Hauser L."/>
            <person name="Kyrpides N."/>
            <person name="Ivanova N."/>
            <person name="Marx C.J."/>
            <person name="Richardson P."/>
        </authorList>
    </citation>
    <scope>NUCLEOTIDE SEQUENCE [LARGE SCALE GENOMIC DNA]</scope>
    <source>
        <strain evidence="4">LMG 21967 / CNCM I-2342 / ORS 2060</strain>
        <plasmid evidence="4">Plasmid pMNOD02</plasmid>
    </source>
</reference>
<name>B8IXA8_METNO</name>
<dbReference type="PANTHER" id="PTHR12526">
    <property type="entry name" value="GLYCOSYLTRANSFERASE"/>
    <property type="match status" value="1"/>
</dbReference>
<dbReference type="OrthoDB" id="9781738at2"/>
<dbReference type="KEGG" id="mno:Mnod_8172"/>
<dbReference type="GO" id="GO:0016757">
    <property type="term" value="F:glycosyltransferase activity"/>
    <property type="evidence" value="ECO:0007669"/>
    <property type="project" value="InterPro"/>
</dbReference>
<accession>B8IXA8</accession>
<evidence type="ECO:0000259" key="2">
    <source>
        <dbReference type="Pfam" id="PF13439"/>
    </source>
</evidence>
<dbReference type="AlphaFoldDB" id="B8IXA8"/>
<proteinExistence type="predicted"/>
<keyword evidence="3" id="KW-0808">Transferase</keyword>
<keyword evidence="3" id="KW-0614">Plasmid</keyword>
<dbReference type="CAZy" id="GT4">
    <property type="family name" value="Glycosyltransferase Family 4"/>
</dbReference>
<dbReference type="HOGENOM" id="CLU_009583_16_0_5"/>
<dbReference type="InterPro" id="IPR028098">
    <property type="entry name" value="Glyco_trans_4-like_N"/>
</dbReference>
<keyword evidence="4" id="KW-1185">Reference proteome</keyword>
<dbReference type="Gene3D" id="3.40.50.2000">
    <property type="entry name" value="Glycogen Phosphorylase B"/>
    <property type="match status" value="2"/>
</dbReference>
<evidence type="ECO:0000313" key="4">
    <source>
        <dbReference type="Proteomes" id="UP000008207"/>
    </source>
</evidence>
<dbReference type="InterPro" id="IPR001296">
    <property type="entry name" value="Glyco_trans_1"/>
</dbReference>
<protein>
    <submittedName>
        <fullName evidence="3">Glycosyl transferase group 1</fullName>
    </submittedName>
</protein>
<evidence type="ECO:0000259" key="1">
    <source>
        <dbReference type="Pfam" id="PF00534"/>
    </source>
</evidence>
<evidence type="ECO:0000313" key="3">
    <source>
        <dbReference type="EMBL" id="ACL63149.1"/>
    </source>
</evidence>
<feature type="domain" description="Glycosyltransferase subfamily 4-like N-terminal" evidence="2">
    <location>
        <begin position="89"/>
        <end position="164"/>
    </location>
</feature>
<dbReference type="CDD" id="cd03801">
    <property type="entry name" value="GT4_PimA-like"/>
    <property type="match status" value="1"/>
</dbReference>
<dbReference type="Pfam" id="PF13439">
    <property type="entry name" value="Glyco_transf_4"/>
    <property type="match status" value="1"/>
</dbReference>
<gene>
    <name evidence="3" type="ordered locus">Mnod_8172</name>
</gene>
<dbReference type="EMBL" id="CP001351">
    <property type="protein sequence ID" value="ACL63149.1"/>
    <property type="molecule type" value="Genomic_DNA"/>
</dbReference>
<dbReference type="SUPFAM" id="SSF53756">
    <property type="entry name" value="UDP-Glycosyltransferase/glycogen phosphorylase"/>
    <property type="match status" value="1"/>
</dbReference>